<reference evidence="2" key="1">
    <citation type="journal article" date="2019" name="Int. J. Syst. Evol. Microbiol.">
        <title>The Global Catalogue of Microorganisms (GCM) 10K type strain sequencing project: providing services to taxonomists for standard genome sequencing and annotation.</title>
        <authorList>
            <consortium name="The Broad Institute Genomics Platform"/>
            <consortium name="The Broad Institute Genome Sequencing Center for Infectious Disease"/>
            <person name="Wu L."/>
            <person name="Ma J."/>
        </authorList>
    </citation>
    <scope>NUCLEOTIDE SEQUENCE [LARGE SCALE GENOMIC DNA]</scope>
    <source>
        <strain evidence="2">JCM 4866</strain>
    </source>
</reference>
<accession>A0ABQ2XGU5</accession>
<sequence length="96" mass="10113">MDIGEVRVAVVSVDGVARAADPLAHVAAHLAEADETELHQLCSLGLQVSDVALRHFRTVPSLNPDARAHLWAYALSRTPSPAGLSPACGQPPDLSR</sequence>
<evidence type="ECO:0000313" key="1">
    <source>
        <dbReference type="EMBL" id="GGX16820.1"/>
    </source>
</evidence>
<gene>
    <name evidence="1" type="ORF">GCM10010383_53660</name>
</gene>
<dbReference type="Proteomes" id="UP000617743">
    <property type="component" value="Unassembled WGS sequence"/>
</dbReference>
<name>A0ABQ2XGU5_9ACTN</name>
<dbReference type="EMBL" id="BMWC01000008">
    <property type="protein sequence ID" value="GGX16820.1"/>
    <property type="molecule type" value="Genomic_DNA"/>
</dbReference>
<protein>
    <submittedName>
        <fullName evidence="1">Uncharacterized protein</fullName>
    </submittedName>
</protein>
<organism evidence="1 2">
    <name type="scientific">Streptomyces lomondensis</name>
    <dbReference type="NCBI Taxonomy" id="68229"/>
    <lineage>
        <taxon>Bacteria</taxon>
        <taxon>Bacillati</taxon>
        <taxon>Actinomycetota</taxon>
        <taxon>Actinomycetes</taxon>
        <taxon>Kitasatosporales</taxon>
        <taxon>Streptomycetaceae</taxon>
        <taxon>Streptomyces</taxon>
    </lineage>
</organism>
<evidence type="ECO:0000313" key="2">
    <source>
        <dbReference type="Proteomes" id="UP000617743"/>
    </source>
</evidence>
<comment type="caution">
    <text evidence="1">The sequence shown here is derived from an EMBL/GenBank/DDBJ whole genome shotgun (WGS) entry which is preliminary data.</text>
</comment>
<proteinExistence type="predicted"/>
<keyword evidence="2" id="KW-1185">Reference proteome</keyword>